<name>A0AAP0ZP71_9XANT</name>
<gene>
    <name evidence="1" type="ORF">ADT25_04310</name>
</gene>
<evidence type="ECO:0000313" key="2">
    <source>
        <dbReference type="Proteomes" id="UP000036790"/>
    </source>
</evidence>
<sequence>MKVLRNATDDRLLSVTDPGGHAWHQAHDARGLLQTQTDPLGTTTHYDYDAQGLLVAQRNPRGAQT</sequence>
<comment type="caution">
    <text evidence="1">The sequence shown here is derived from an EMBL/GenBank/DDBJ whole genome shotgun (WGS) entry which is preliminary data.</text>
</comment>
<dbReference type="Pfam" id="PF05593">
    <property type="entry name" value="RHS_repeat"/>
    <property type="match status" value="1"/>
</dbReference>
<protein>
    <recommendedName>
        <fullName evidence="3">Type IV secretion protein Rhs</fullName>
    </recommendedName>
</protein>
<dbReference type="NCBIfam" id="TIGR01643">
    <property type="entry name" value="YD_repeat_2x"/>
    <property type="match status" value="2"/>
</dbReference>
<dbReference type="AlphaFoldDB" id="A0AAP0ZP71"/>
<dbReference type="InterPro" id="IPR031325">
    <property type="entry name" value="RHS_repeat"/>
</dbReference>
<dbReference type="RefSeq" id="WP_019302631.1">
    <property type="nucleotide sequence ID" value="NZ_CP036251.1"/>
</dbReference>
<proteinExistence type="predicted"/>
<dbReference type="Proteomes" id="UP000036790">
    <property type="component" value="Unassembled WGS sequence"/>
</dbReference>
<dbReference type="InterPro" id="IPR006530">
    <property type="entry name" value="YD"/>
</dbReference>
<dbReference type="EMBL" id="LHUJ01000082">
    <property type="protein sequence ID" value="KOR47840.1"/>
    <property type="molecule type" value="Genomic_DNA"/>
</dbReference>
<reference evidence="1 2" key="1">
    <citation type="submission" date="2015-07" db="EMBL/GenBank/DDBJ databases">
        <authorList>
            <consortium name="Consortium for Microbial Forensics and Genomics (microFORGE)"/>
            <person name="Knight B.M."/>
            <person name="Roberts D.P."/>
            <person name="Lin D."/>
            <person name="Hari K."/>
            <person name="Fletcher J."/>
            <person name="Melcher U."/>
            <person name="Blagden T."/>
            <person name="Winegar R.A."/>
        </authorList>
    </citation>
    <scope>NUCLEOTIDE SEQUENCE [LARGE SCALE GENOMIC DNA]</scope>
    <source>
        <strain evidence="1 2">X11-5A</strain>
    </source>
</reference>
<evidence type="ECO:0000313" key="1">
    <source>
        <dbReference type="EMBL" id="KOR47840.1"/>
    </source>
</evidence>
<accession>A0AAP0ZP71</accession>
<organism evidence="1 2">
    <name type="scientific">Xanthomonas oryzae</name>
    <dbReference type="NCBI Taxonomy" id="347"/>
    <lineage>
        <taxon>Bacteria</taxon>
        <taxon>Pseudomonadati</taxon>
        <taxon>Pseudomonadota</taxon>
        <taxon>Gammaproteobacteria</taxon>
        <taxon>Lysobacterales</taxon>
        <taxon>Lysobacteraceae</taxon>
        <taxon>Xanthomonas</taxon>
    </lineage>
</organism>
<evidence type="ECO:0008006" key="3">
    <source>
        <dbReference type="Google" id="ProtNLM"/>
    </source>
</evidence>
<dbReference type="Gene3D" id="2.180.10.10">
    <property type="entry name" value="RHS repeat-associated core"/>
    <property type="match status" value="1"/>
</dbReference>
<reference evidence="1 2" key="2">
    <citation type="submission" date="2015-09" db="EMBL/GenBank/DDBJ databases">
        <title>Draft genome sequence of Xanthomonas oryzae pv. USA str. X11-5A.</title>
        <authorList>
            <person name="Knight B.M."/>
            <person name="Roberts D.P."/>
            <person name="Lin D."/>
            <person name="Hari K."/>
            <person name="Fletcher J."/>
            <person name="Melcher U."/>
            <person name="Blagden T."/>
            <person name="Winegar R.A."/>
        </authorList>
    </citation>
    <scope>NUCLEOTIDE SEQUENCE [LARGE SCALE GENOMIC DNA]</scope>
    <source>
        <strain evidence="1 2">X11-5A</strain>
    </source>
</reference>